<evidence type="ECO:0000256" key="9">
    <source>
        <dbReference type="ARBA" id="ARBA00022927"/>
    </source>
</evidence>
<evidence type="ECO:0000256" key="5">
    <source>
        <dbReference type="ARBA" id="ARBA00014962"/>
    </source>
</evidence>
<reference evidence="14 15" key="1">
    <citation type="submission" date="2015-02" db="EMBL/GenBank/DDBJ databases">
        <title>Single cell genomics of a rare environmental alphaproteobacterium provides unique insights into Rickettsiaceae evolution.</title>
        <authorList>
            <person name="Martijn J."/>
            <person name="Schulz F."/>
            <person name="Zaremba-Niedzwiedzka K."/>
            <person name="Viklund J."/>
            <person name="Stepanauskas R."/>
            <person name="Andersson S.G.E."/>
            <person name="Horn M."/>
            <person name="Guy L."/>
            <person name="Ettema T.J.G."/>
        </authorList>
    </citation>
    <scope>NUCLEOTIDE SEQUENCE [LARGE SCALE GENOMIC DNA]</scope>
    <source>
        <strain evidence="14 15">SCGC AAA041-L04</strain>
    </source>
</reference>
<keyword evidence="10 13" id="KW-1133">Transmembrane helix</keyword>
<evidence type="ECO:0000256" key="11">
    <source>
        <dbReference type="ARBA" id="ARBA00023010"/>
    </source>
</evidence>
<comment type="caution">
    <text evidence="14">The sequence shown here is derived from an EMBL/GenBank/DDBJ whole genome shotgun (WGS) entry which is preliminary data.</text>
</comment>
<dbReference type="EMBL" id="JYHA01000090">
    <property type="protein sequence ID" value="KKB96325.1"/>
    <property type="molecule type" value="Genomic_DNA"/>
</dbReference>
<gene>
    <name evidence="14" type="ORF">SZ25_00591</name>
</gene>
<accession>A0A0F5MNH0</accession>
<comment type="similarity">
    <text evidence="3">Belongs to the YajC family.</text>
</comment>
<dbReference type="Proteomes" id="UP000033358">
    <property type="component" value="Unassembled WGS sequence"/>
</dbReference>
<evidence type="ECO:0000313" key="14">
    <source>
        <dbReference type="EMBL" id="KKB96325.1"/>
    </source>
</evidence>
<dbReference type="SMART" id="SM01323">
    <property type="entry name" value="YajC"/>
    <property type="match status" value="1"/>
</dbReference>
<dbReference type="NCBIfam" id="TIGR00739">
    <property type="entry name" value="yajC"/>
    <property type="match status" value="1"/>
</dbReference>
<keyword evidence="9" id="KW-0653">Protein transport</keyword>
<evidence type="ECO:0000256" key="3">
    <source>
        <dbReference type="ARBA" id="ARBA00006742"/>
    </source>
</evidence>
<keyword evidence="8 13" id="KW-0812">Transmembrane</keyword>
<keyword evidence="11" id="KW-0811">Translocation</keyword>
<evidence type="ECO:0000256" key="4">
    <source>
        <dbReference type="ARBA" id="ARBA00011718"/>
    </source>
</evidence>
<dbReference type="PRINTS" id="PR01853">
    <property type="entry name" value="YAJCTRNLCASE"/>
</dbReference>
<sequence length="121" mass="13399">MNIITLAFAAETAPASTSIFQNSGLMSLFPFVMIFFIFYFMLIKPQMKKQKEHQDTINALKKGDKIVTTGGIIATIVKLEDDLLHVEIAPEVKIKITRSAVTSIYDNSSNNTKSEAGKISK</sequence>
<keyword evidence="15" id="KW-1185">Reference proteome</keyword>
<evidence type="ECO:0000256" key="10">
    <source>
        <dbReference type="ARBA" id="ARBA00022989"/>
    </source>
</evidence>
<dbReference type="PANTHER" id="PTHR33909:SF1">
    <property type="entry name" value="SEC TRANSLOCON ACCESSORY COMPLEX SUBUNIT YAJC"/>
    <property type="match status" value="1"/>
</dbReference>
<name>A0A0F5MNH0_9RICK</name>
<comment type="subcellular location">
    <subcellularLocation>
        <location evidence="2">Cell inner membrane</location>
        <topology evidence="2">Single-pass membrane protein</topology>
    </subcellularLocation>
</comment>
<dbReference type="Pfam" id="PF02699">
    <property type="entry name" value="YajC"/>
    <property type="match status" value="1"/>
</dbReference>
<comment type="subunit">
    <text evidence="4">Part of the SecDF-YidC-YajC translocase complex. The SecDF-YidC-YajC translocase forms a supercomplex with SecYEG, called the holo-translocon (HTL).</text>
</comment>
<evidence type="ECO:0000256" key="2">
    <source>
        <dbReference type="ARBA" id="ARBA00004377"/>
    </source>
</evidence>
<evidence type="ECO:0000256" key="13">
    <source>
        <dbReference type="SAM" id="Phobius"/>
    </source>
</evidence>
<dbReference type="PANTHER" id="PTHR33909">
    <property type="entry name" value="SEC TRANSLOCON ACCESSORY COMPLEX SUBUNIT YAJC"/>
    <property type="match status" value="1"/>
</dbReference>
<evidence type="ECO:0000256" key="12">
    <source>
        <dbReference type="ARBA" id="ARBA00023136"/>
    </source>
</evidence>
<comment type="function">
    <text evidence="1">The SecYEG-SecDF-YajC-YidC holo-translocon (HTL) protein secretase/insertase is a supercomplex required for protein secretion, insertion of proteins into membranes, and assembly of membrane protein complexes. While the SecYEG complex is essential for assembly of a number of proteins and complexes, the SecDF-YajC-YidC subcomplex facilitates these functions.</text>
</comment>
<protein>
    <recommendedName>
        <fullName evidence="5">Sec translocon accessory complex subunit YajC</fullName>
    </recommendedName>
</protein>
<feature type="transmembrane region" description="Helical" evidence="13">
    <location>
        <begin position="25"/>
        <end position="43"/>
    </location>
</feature>
<evidence type="ECO:0000256" key="1">
    <source>
        <dbReference type="ARBA" id="ARBA00002061"/>
    </source>
</evidence>
<evidence type="ECO:0000256" key="6">
    <source>
        <dbReference type="ARBA" id="ARBA00022448"/>
    </source>
</evidence>
<dbReference type="GO" id="GO:0015031">
    <property type="term" value="P:protein transport"/>
    <property type="evidence" value="ECO:0007669"/>
    <property type="project" value="UniProtKB-KW"/>
</dbReference>
<evidence type="ECO:0000256" key="7">
    <source>
        <dbReference type="ARBA" id="ARBA00022475"/>
    </source>
</evidence>
<keyword evidence="6" id="KW-0813">Transport</keyword>
<dbReference type="GO" id="GO:0005886">
    <property type="term" value="C:plasma membrane"/>
    <property type="evidence" value="ECO:0007669"/>
    <property type="project" value="UniProtKB-SubCell"/>
</dbReference>
<proteinExistence type="inferred from homology"/>
<evidence type="ECO:0000313" key="15">
    <source>
        <dbReference type="Proteomes" id="UP000033358"/>
    </source>
</evidence>
<evidence type="ECO:0000256" key="8">
    <source>
        <dbReference type="ARBA" id="ARBA00022692"/>
    </source>
</evidence>
<keyword evidence="12 13" id="KW-0472">Membrane</keyword>
<organism evidence="14 15">
    <name type="scientific">Candidatus Arcanibacter lacustris</name>
    <dbReference type="NCBI Taxonomy" id="1607817"/>
    <lineage>
        <taxon>Bacteria</taxon>
        <taxon>Pseudomonadati</taxon>
        <taxon>Pseudomonadota</taxon>
        <taxon>Alphaproteobacteria</taxon>
        <taxon>Rickettsiales</taxon>
        <taxon>Candidatus Arcanibacter</taxon>
    </lineage>
</organism>
<dbReference type="InterPro" id="IPR003849">
    <property type="entry name" value="Preprotein_translocase_YajC"/>
</dbReference>
<keyword evidence="7" id="KW-1003">Cell membrane</keyword>
<dbReference type="AlphaFoldDB" id="A0A0F5MNH0"/>